<evidence type="ECO:0000313" key="1">
    <source>
        <dbReference type="EMBL" id="MCG2577921.1"/>
    </source>
</evidence>
<dbReference type="Proteomes" id="UP001165384">
    <property type="component" value="Unassembled WGS sequence"/>
</dbReference>
<dbReference type="EMBL" id="JAKLTN010000002">
    <property type="protein sequence ID" value="MCG2577921.1"/>
    <property type="molecule type" value="Genomic_DNA"/>
</dbReference>
<dbReference type="RefSeq" id="WP_275711250.1">
    <property type="nucleotide sequence ID" value="NZ_JAKLTN010000002.1"/>
</dbReference>
<proteinExistence type="predicted"/>
<name>A0ABS9K423_9RHOO</name>
<comment type="caution">
    <text evidence="1">The sequence shown here is derived from an EMBL/GenBank/DDBJ whole genome shotgun (WGS) entry which is preliminary data.</text>
</comment>
<organism evidence="1 2">
    <name type="scientific">Dechloromonas hankyongensis</name>
    <dbReference type="NCBI Taxonomy" id="2908002"/>
    <lineage>
        <taxon>Bacteria</taxon>
        <taxon>Pseudomonadati</taxon>
        <taxon>Pseudomonadota</taxon>
        <taxon>Betaproteobacteria</taxon>
        <taxon>Rhodocyclales</taxon>
        <taxon>Azonexaceae</taxon>
        <taxon>Dechloromonas</taxon>
    </lineage>
</organism>
<accession>A0ABS9K423</accession>
<sequence>MEYQRIYTDLRTAKLSFADFMDFVGQIYELGVEKGSVTVAGDDTAACFAAAPLGEQYEYRARQ</sequence>
<protein>
    <submittedName>
        <fullName evidence="1">Uncharacterized protein</fullName>
    </submittedName>
</protein>
<keyword evidence="2" id="KW-1185">Reference proteome</keyword>
<evidence type="ECO:0000313" key="2">
    <source>
        <dbReference type="Proteomes" id="UP001165384"/>
    </source>
</evidence>
<reference evidence="1" key="1">
    <citation type="submission" date="2022-01" db="EMBL/GenBank/DDBJ databases">
        <authorList>
            <person name="Jo J.-H."/>
            <person name="Im W.-T."/>
        </authorList>
    </citation>
    <scope>NUCLEOTIDE SEQUENCE</scope>
    <source>
        <strain evidence="1">XY25</strain>
    </source>
</reference>
<gene>
    <name evidence="1" type="ORF">LZ012_13070</name>
</gene>